<sequence length="113" mass="11916">MKTLYLMLPALLAATIVARAETNPRTDPADATQAGMSAQYRSAFDAYFPHQDGTAPSLSNWRAANDLVGVLGGHAGHAEAAMPAHGHTPQQSAPETLPAAPSHDGHEEHHHAH</sequence>
<gene>
    <name evidence="3" type="ORF">GCM10008066_06110</name>
</gene>
<dbReference type="RefSeq" id="WP_188379805.1">
    <property type="nucleotide sequence ID" value="NZ_BMDI01000001.1"/>
</dbReference>
<evidence type="ECO:0000256" key="1">
    <source>
        <dbReference type="SAM" id="MobiDB-lite"/>
    </source>
</evidence>
<comment type="caution">
    <text evidence="3">The sequence shown here is derived from an EMBL/GenBank/DDBJ whole genome shotgun (WGS) entry which is preliminary data.</text>
</comment>
<feature type="region of interest" description="Disordered" evidence="1">
    <location>
        <begin position="78"/>
        <end position="113"/>
    </location>
</feature>
<keyword evidence="4" id="KW-1185">Reference proteome</keyword>
<protein>
    <submittedName>
        <fullName evidence="3">Uncharacterized protein</fullName>
    </submittedName>
</protein>
<dbReference type="EMBL" id="BMDI01000001">
    <property type="protein sequence ID" value="GGI16867.1"/>
    <property type="molecule type" value="Genomic_DNA"/>
</dbReference>
<feature type="compositionally biased region" description="Basic and acidic residues" evidence="1">
    <location>
        <begin position="103"/>
        <end position="113"/>
    </location>
</feature>
<accession>A0A8J3F0Z3</accession>
<reference evidence="4" key="1">
    <citation type="journal article" date="2019" name="Int. J. Syst. Evol. Microbiol.">
        <title>The Global Catalogue of Microorganisms (GCM) 10K type strain sequencing project: providing services to taxonomists for standard genome sequencing and annotation.</title>
        <authorList>
            <consortium name="The Broad Institute Genomics Platform"/>
            <consortium name="The Broad Institute Genome Sequencing Center for Infectious Disease"/>
            <person name="Wu L."/>
            <person name="Ma J."/>
        </authorList>
    </citation>
    <scope>NUCLEOTIDE SEQUENCE [LARGE SCALE GENOMIC DNA]</scope>
    <source>
        <strain evidence="4">CCM 2767</strain>
    </source>
</reference>
<feature type="signal peptide" evidence="2">
    <location>
        <begin position="1"/>
        <end position="20"/>
    </location>
</feature>
<evidence type="ECO:0000256" key="2">
    <source>
        <dbReference type="SAM" id="SignalP"/>
    </source>
</evidence>
<evidence type="ECO:0000313" key="3">
    <source>
        <dbReference type="EMBL" id="GGI16867.1"/>
    </source>
</evidence>
<dbReference type="Proteomes" id="UP000642180">
    <property type="component" value="Unassembled WGS sequence"/>
</dbReference>
<keyword evidence="2" id="KW-0732">Signal</keyword>
<proteinExistence type="predicted"/>
<organism evidence="3 4">
    <name type="scientific">Oxalicibacterium faecigallinarum</name>
    <dbReference type="NCBI Taxonomy" id="573741"/>
    <lineage>
        <taxon>Bacteria</taxon>
        <taxon>Pseudomonadati</taxon>
        <taxon>Pseudomonadota</taxon>
        <taxon>Betaproteobacteria</taxon>
        <taxon>Burkholderiales</taxon>
        <taxon>Oxalobacteraceae</taxon>
        <taxon>Oxalicibacterium</taxon>
    </lineage>
</organism>
<name>A0A8J3F0Z3_9BURK</name>
<evidence type="ECO:0000313" key="4">
    <source>
        <dbReference type="Proteomes" id="UP000642180"/>
    </source>
</evidence>
<feature type="chain" id="PRO_5035208686" evidence="2">
    <location>
        <begin position="21"/>
        <end position="113"/>
    </location>
</feature>
<dbReference type="AlphaFoldDB" id="A0A8J3F0Z3"/>